<proteinExistence type="predicted"/>
<accession>S9UNS3</accession>
<keyword evidence="1" id="KW-0812">Transmembrane</keyword>
<keyword evidence="1" id="KW-0472">Membrane</keyword>
<organism evidence="2 3">
    <name type="scientific">Strigomonas culicis</name>
    <dbReference type="NCBI Taxonomy" id="28005"/>
    <lineage>
        <taxon>Eukaryota</taxon>
        <taxon>Discoba</taxon>
        <taxon>Euglenozoa</taxon>
        <taxon>Kinetoplastea</taxon>
        <taxon>Metakinetoplastina</taxon>
        <taxon>Trypanosomatida</taxon>
        <taxon>Trypanosomatidae</taxon>
        <taxon>Strigomonadinae</taxon>
        <taxon>Strigomonas</taxon>
    </lineage>
</organism>
<evidence type="ECO:0000313" key="3">
    <source>
        <dbReference type="Proteomes" id="UP000015354"/>
    </source>
</evidence>
<evidence type="ECO:0000256" key="1">
    <source>
        <dbReference type="SAM" id="Phobius"/>
    </source>
</evidence>
<comment type="caution">
    <text evidence="2">The sequence shown here is derived from an EMBL/GenBank/DDBJ whole genome shotgun (WGS) entry which is preliminary data.</text>
</comment>
<keyword evidence="1" id="KW-1133">Transmembrane helix</keyword>
<dbReference type="Proteomes" id="UP000015354">
    <property type="component" value="Unassembled WGS sequence"/>
</dbReference>
<name>S9UNS3_9TRYP</name>
<feature type="transmembrane region" description="Helical" evidence="1">
    <location>
        <begin position="6"/>
        <end position="29"/>
    </location>
</feature>
<keyword evidence="3" id="KW-1185">Reference proteome</keyword>
<dbReference type="AlphaFoldDB" id="S9UNS3"/>
<dbReference type="EMBL" id="ATMH01011355">
    <property type="protein sequence ID" value="EPY16326.1"/>
    <property type="molecule type" value="Genomic_DNA"/>
</dbReference>
<gene>
    <name evidence="2" type="ORF">STCU_11396</name>
</gene>
<feature type="transmembrane region" description="Helical" evidence="1">
    <location>
        <begin position="63"/>
        <end position="93"/>
    </location>
</feature>
<sequence>MFLLFFSLFIYTLGLFFDLFIFVFLLRYFHLRHLENVDRSGTKKNNKKGKGTMELREREKQKAVLMISAVCAACLLLYSISMTFFFLLFFFFFSN</sequence>
<protein>
    <submittedName>
        <fullName evidence="2">Uncharacterized protein</fullName>
    </submittedName>
</protein>
<evidence type="ECO:0000313" key="2">
    <source>
        <dbReference type="EMBL" id="EPY16326.1"/>
    </source>
</evidence>
<reference evidence="2 3" key="1">
    <citation type="journal article" date="2013" name="PLoS ONE">
        <title>Predicting the Proteins of Angomonas deanei, Strigomonas culicis and Their Respective Endosymbionts Reveals New Aspects of the Trypanosomatidae Family.</title>
        <authorList>
            <person name="Motta M.C."/>
            <person name="Martins A.C."/>
            <person name="de Souza S.S."/>
            <person name="Catta-Preta C.M."/>
            <person name="Silva R."/>
            <person name="Klein C.C."/>
            <person name="de Almeida L.G."/>
            <person name="de Lima Cunha O."/>
            <person name="Ciapina L.P."/>
            <person name="Brocchi M."/>
            <person name="Colabardini A.C."/>
            <person name="de Araujo Lima B."/>
            <person name="Machado C.R."/>
            <person name="de Almeida Soares C.M."/>
            <person name="Probst C.M."/>
            <person name="de Menezes C.B."/>
            <person name="Thompson C.E."/>
            <person name="Bartholomeu D.C."/>
            <person name="Gradia D.F."/>
            <person name="Pavoni D.P."/>
            <person name="Grisard E.C."/>
            <person name="Fantinatti-Garboggini F."/>
            <person name="Marchini F.K."/>
            <person name="Rodrigues-Luiz G.F."/>
            <person name="Wagner G."/>
            <person name="Goldman G.H."/>
            <person name="Fietto J.L."/>
            <person name="Elias M.C."/>
            <person name="Goldman M.H."/>
            <person name="Sagot M.F."/>
            <person name="Pereira M."/>
            <person name="Stoco P.H."/>
            <person name="de Mendonca-Neto R.P."/>
            <person name="Teixeira S.M."/>
            <person name="Maciel T.E."/>
            <person name="de Oliveira Mendes T.A."/>
            <person name="Urmenyi T.P."/>
            <person name="de Souza W."/>
            <person name="Schenkman S."/>
            <person name="de Vasconcelos A.T."/>
        </authorList>
    </citation>
    <scope>NUCLEOTIDE SEQUENCE [LARGE SCALE GENOMIC DNA]</scope>
</reference>